<dbReference type="Gene3D" id="3.90.230.10">
    <property type="entry name" value="Creatinase/methionine aminopeptidase superfamily"/>
    <property type="match status" value="1"/>
</dbReference>
<comment type="subunit">
    <text evidence="6">Monomer.</text>
</comment>
<comment type="catalytic activity">
    <reaction evidence="6 7">
        <text>Release of N-terminal amino acids, preferentially methionine, from peptides and arylamides.</text>
        <dbReference type="EC" id="3.4.11.18"/>
    </reaction>
</comment>
<evidence type="ECO:0000256" key="6">
    <source>
        <dbReference type="HAMAP-Rule" id="MF_01974"/>
    </source>
</evidence>
<dbReference type="Pfam" id="PF00557">
    <property type="entry name" value="Peptidase_M24"/>
    <property type="match status" value="1"/>
</dbReference>
<evidence type="ECO:0000256" key="1">
    <source>
        <dbReference type="ARBA" id="ARBA00002521"/>
    </source>
</evidence>
<dbReference type="EC" id="3.4.11.18" evidence="6 7"/>
<feature type="binding site" evidence="6">
    <location>
        <position position="238"/>
    </location>
    <ligand>
        <name>a divalent metal cation</name>
        <dbReference type="ChEBI" id="CHEBI:60240"/>
        <label>2</label>
        <note>catalytic</note>
    </ligand>
</feature>
<dbReference type="InterPro" id="IPR000994">
    <property type="entry name" value="Pept_M24"/>
</dbReference>
<dbReference type="GO" id="GO:0004239">
    <property type="term" value="F:initiator methionyl aminopeptidase activity"/>
    <property type="evidence" value="ECO:0007669"/>
    <property type="project" value="UniProtKB-UniRule"/>
</dbReference>
<dbReference type="OrthoDB" id="9802055at2"/>
<dbReference type="InterPro" id="IPR001714">
    <property type="entry name" value="Pept_M24_MAP"/>
</dbReference>
<feature type="binding site" evidence="6">
    <location>
        <position position="100"/>
    </location>
    <ligand>
        <name>a divalent metal cation</name>
        <dbReference type="ChEBI" id="CHEBI:60240"/>
        <label>1</label>
    </ligand>
</feature>
<feature type="binding site" evidence="6">
    <location>
        <position position="83"/>
    </location>
    <ligand>
        <name>substrate</name>
    </ligand>
</feature>
<dbReference type="HAMAP" id="MF_01974">
    <property type="entry name" value="MetAP_1"/>
    <property type="match status" value="1"/>
</dbReference>
<dbReference type="InterPro" id="IPR002467">
    <property type="entry name" value="Pept_M24A_MAP1"/>
</dbReference>
<dbReference type="GO" id="GO:0046872">
    <property type="term" value="F:metal ion binding"/>
    <property type="evidence" value="ECO:0007669"/>
    <property type="project" value="UniProtKB-UniRule"/>
</dbReference>
<keyword evidence="3 6" id="KW-0645">Protease</keyword>
<dbReference type="GO" id="GO:0005829">
    <property type="term" value="C:cytosol"/>
    <property type="evidence" value="ECO:0007669"/>
    <property type="project" value="TreeGrafter"/>
</dbReference>
<evidence type="ECO:0000256" key="2">
    <source>
        <dbReference type="ARBA" id="ARBA00022438"/>
    </source>
</evidence>
<keyword evidence="11" id="KW-1185">Reference proteome</keyword>
<name>A0A2T0T1Q8_9PSEU</name>
<comment type="similarity">
    <text evidence="6">Belongs to the peptidase M24A family. Methionine aminopeptidase type 1 subfamily.</text>
</comment>
<evidence type="ECO:0000256" key="7">
    <source>
        <dbReference type="RuleBase" id="RU003653"/>
    </source>
</evidence>
<dbReference type="PANTHER" id="PTHR43330:SF27">
    <property type="entry name" value="METHIONINE AMINOPEPTIDASE"/>
    <property type="match status" value="1"/>
</dbReference>
<dbReference type="RefSeq" id="WP_106189534.1">
    <property type="nucleotide sequence ID" value="NZ_PVTF01000007.1"/>
</dbReference>
<feature type="binding site" evidence="6">
    <location>
        <position position="181"/>
    </location>
    <ligand>
        <name>substrate</name>
    </ligand>
</feature>
<dbReference type="Proteomes" id="UP000239494">
    <property type="component" value="Unassembled WGS sequence"/>
</dbReference>
<evidence type="ECO:0000313" key="11">
    <source>
        <dbReference type="Proteomes" id="UP000239494"/>
    </source>
</evidence>
<dbReference type="CDD" id="cd01086">
    <property type="entry name" value="MetAP1"/>
    <property type="match status" value="1"/>
</dbReference>
<keyword evidence="4 6" id="KW-0479">Metal-binding</keyword>
<feature type="binding site" evidence="6">
    <location>
        <position position="174"/>
    </location>
    <ligand>
        <name>a divalent metal cation</name>
        <dbReference type="ChEBI" id="CHEBI:60240"/>
        <label>2</label>
        <note>catalytic</note>
    </ligand>
</feature>
<feature type="binding site" evidence="6">
    <location>
        <position position="111"/>
    </location>
    <ligand>
        <name>a divalent metal cation</name>
        <dbReference type="ChEBI" id="CHEBI:60240"/>
        <label>2</label>
        <note>catalytic</note>
    </ligand>
</feature>
<comment type="function">
    <text evidence="1 6">Removes the N-terminal methionine from nascent proteins. The N-terminal methionine is often cleaved when the second residue in the primary sequence is small and uncharged (Met-Ala-, Cys, Gly, Pro, Ser, Thr, or Val). Requires deformylation of the N(alpha)-formylated initiator methionine before it can be hydrolyzed.</text>
</comment>
<evidence type="ECO:0000313" key="10">
    <source>
        <dbReference type="EMBL" id="PRY39608.1"/>
    </source>
</evidence>
<evidence type="ECO:0000259" key="9">
    <source>
        <dbReference type="Pfam" id="PF00557"/>
    </source>
</evidence>
<reference evidence="10 11" key="1">
    <citation type="submission" date="2018-03" db="EMBL/GenBank/DDBJ databases">
        <title>Genomic Encyclopedia of Archaeal and Bacterial Type Strains, Phase II (KMG-II): from individual species to whole genera.</title>
        <authorList>
            <person name="Goeker M."/>
        </authorList>
    </citation>
    <scope>NUCLEOTIDE SEQUENCE [LARGE SCALE GENOMIC DNA]</scope>
    <source>
        <strain evidence="10 11">DSM 44720</strain>
    </source>
</reference>
<keyword evidence="2 6" id="KW-0031">Aminopeptidase</keyword>
<protein>
    <recommendedName>
        <fullName evidence="6 7">Methionine aminopeptidase</fullName>
        <shortName evidence="6">MAP</shortName>
        <shortName evidence="6">MetAP</shortName>
        <ecNumber evidence="6 7">3.4.11.18</ecNumber>
    </recommendedName>
    <alternativeName>
        <fullName evidence="6">Peptidase M</fullName>
    </alternativeName>
</protein>
<gene>
    <name evidence="6" type="primary">map</name>
    <name evidence="10" type="ORF">CLV43_107192</name>
</gene>
<dbReference type="NCBIfam" id="TIGR00500">
    <property type="entry name" value="met_pdase_I"/>
    <property type="match status" value="1"/>
</dbReference>
<dbReference type="GO" id="GO:0006508">
    <property type="term" value="P:proteolysis"/>
    <property type="evidence" value="ECO:0007669"/>
    <property type="project" value="UniProtKB-KW"/>
</dbReference>
<dbReference type="AlphaFoldDB" id="A0A2T0T1Q8"/>
<keyword evidence="5 6" id="KW-0378">Hydrolase</keyword>
<dbReference type="PRINTS" id="PR00599">
    <property type="entry name" value="MAPEPTIDASE"/>
</dbReference>
<dbReference type="GO" id="GO:0070006">
    <property type="term" value="F:metalloaminopeptidase activity"/>
    <property type="evidence" value="ECO:0007669"/>
    <property type="project" value="UniProtKB-UniRule"/>
</dbReference>
<feature type="compositionally biased region" description="Polar residues" evidence="8">
    <location>
        <begin position="260"/>
        <end position="274"/>
    </location>
</feature>
<evidence type="ECO:0000256" key="3">
    <source>
        <dbReference type="ARBA" id="ARBA00022670"/>
    </source>
</evidence>
<feature type="domain" description="Peptidase M24" evidence="9">
    <location>
        <begin position="12"/>
        <end position="245"/>
    </location>
</feature>
<dbReference type="PANTHER" id="PTHR43330">
    <property type="entry name" value="METHIONINE AMINOPEPTIDASE"/>
    <property type="match status" value="1"/>
</dbReference>
<evidence type="ECO:0000256" key="5">
    <source>
        <dbReference type="ARBA" id="ARBA00022801"/>
    </source>
</evidence>
<feature type="binding site" evidence="6">
    <location>
        <position position="207"/>
    </location>
    <ligand>
        <name>a divalent metal cation</name>
        <dbReference type="ChEBI" id="CHEBI:60240"/>
        <label>2</label>
        <note>catalytic</note>
    </ligand>
</feature>
<sequence>MIELKTPAEIDRMHVTGRFVAEVLTEVGKLADVGVNLMDLEHHVRGMIERRGAESCYWDYAPSFGRGPFRNVICLSVNDAVLHGLPHDYVLRDGDVLSADIAVSIDGWVADSARTVIVGTPAEEDQRIIRATEEALEAAIDAARPGNRLGDISAAIWEVARGHGYPVNTEFGGHGIGRTMHEELHVSNKGKAGRGLKLRPGLTLALEPWFAATTDRIVYDPDGWTIRSADGSRTAHSEHTVAITENGPVVLTRREDETPASKTGSAGRTSTKDA</sequence>
<proteinExistence type="inferred from homology"/>
<dbReference type="SUPFAM" id="SSF55920">
    <property type="entry name" value="Creatinase/aminopeptidase"/>
    <property type="match status" value="1"/>
</dbReference>
<feature type="binding site" evidence="6">
    <location>
        <position position="111"/>
    </location>
    <ligand>
        <name>a divalent metal cation</name>
        <dbReference type="ChEBI" id="CHEBI:60240"/>
        <label>1</label>
    </ligand>
</feature>
<organism evidence="10 11">
    <name type="scientific">Umezawaea tangerina</name>
    <dbReference type="NCBI Taxonomy" id="84725"/>
    <lineage>
        <taxon>Bacteria</taxon>
        <taxon>Bacillati</taxon>
        <taxon>Actinomycetota</taxon>
        <taxon>Actinomycetes</taxon>
        <taxon>Pseudonocardiales</taxon>
        <taxon>Pseudonocardiaceae</taxon>
        <taxon>Umezawaea</taxon>
    </lineage>
</organism>
<comment type="caution">
    <text evidence="10">The sequence shown here is derived from an EMBL/GenBank/DDBJ whole genome shotgun (WGS) entry which is preliminary data.</text>
</comment>
<feature type="region of interest" description="Disordered" evidence="8">
    <location>
        <begin position="251"/>
        <end position="274"/>
    </location>
</feature>
<accession>A0A2T0T1Q8</accession>
<comment type="cofactor">
    <cofactor evidence="6">
        <name>Co(2+)</name>
        <dbReference type="ChEBI" id="CHEBI:48828"/>
    </cofactor>
    <cofactor evidence="6">
        <name>Zn(2+)</name>
        <dbReference type="ChEBI" id="CHEBI:29105"/>
    </cofactor>
    <cofactor evidence="6">
        <name>Mn(2+)</name>
        <dbReference type="ChEBI" id="CHEBI:29035"/>
    </cofactor>
    <cofactor evidence="6">
        <name>Fe(2+)</name>
        <dbReference type="ChEBI" id="CHEBI:29033"/>
    </cofactor>
    <text evidence="6">Binds 2 divalent metal cations per subunit. Has a high-affinity and a low affinity metal-binding site. The true nature of the physiological cofactor is under debate. The enzyme is active with cobalt, zinc, manganese or divalent iron ions. Most likely, methionine aminopeptidases function as mononuclear Fe(2+)-metalloproteases under physiological conditions, and the catalytically relevant metal-binding site has been assigned to the histidine-containing high-affinity site.</text>
</comment>
<feature type="binding site" evidence="6">
    <location>
        <position position="238"/>
    </location>
    <ligand>
        <name>a divalent metal cation</name>
        <dbReference type="ChEBI" id="CHEBI:60240"/>
        <label>1</label>
    </ligand>
</feature>
<dbReference type="InterPro" id="IPR036005">
    <property type="entry name" value="Creatinase/aminopeptidase-like"/>
</dbReference>
<evidence type="ECO:0000256" key="4">
    <source>
        <dbReference type="ARBA" id="ARBA00022723"/>
    </source>
</evidence>
<evidence type="ECO:0000256" key="8">
    <source>
        <dbReference type="SAM" id="MobiDB-lite"/>
    </source>
</evidence>
<dbReference type="EMBL" id="PVTF01000007">
    <property type="protein sequence ID" value="PRY39608.1"/>
    <property type="molecule type" value="Genomic_DNA"/>
</dbReference>